<accession>A0A930XWZ5</accession>
<dbReference type="GO" id="GO:0005840">
    <property type="term" value="C:ribosome"/>
    <property type="evidence" value="ECO:0007669"/>
    <property type="project" value="UniProtKB-KW"/>
</dbReference>
<dbReference type="EMBL" id="JADHEI010000044">
    <property type="protein sequence ID" value="MBF2735592.1"/>
    <property type="molecule type" value="Genomic_DNA"/>
</dbReference>
<dbReference type="PROSITE" id="PS00579">
    <property type="entry name" value="RIBOSOMAL_L29"/>
    <property type="match status" value="1"/>
</dbReference>
<evidence type="ECO:0000256" key="6">
    <source>
        <dbReference type="SAM" id="MobiDB-lite"/>
    </source>
</evidence>
<dbReference type="CDD" id="cd00427">
    <property type="entry name" value="Ribosomal_L29_HIP"/>
    <property type="match status" value="1"/>
</dbReference>
<feature type="compositionally biased region" description="Low complexity" evidence="6">
    <location>
        <begin position="64"/>
        <end position="81"/>
    </location>
</feature>
<dbReference type="GO" id="GO:0003735">
    <property type="term" value="F:structural constituent of ribosome"/>
    <property type="evidence" value="ECO:0007669"/>
    <property type="project" value="InterPro"/>
</dbReference>
<dbReference type="Gene3D" id="1.10.287.310">
    <property type="match status" value="1"/>
</dbReference>
<feature type="region of interest" description="Disordered" evidence="6">
    <location>
        <begin position="59"/>
        <end position="87"/>
    </location>
</feature>
<dbReference type="GO" id="GO:1990904">
    <property type="term" value="C:ribonucleoprotein complex"/>
    <property type="evidence" value="ECO:0007669"/>
    <property type="project" value="UniProtKB-KW"/>
</dbReference>
<reference evidence="7" key="1">
    <citation type="submission" date="2020-10" db="EMBL/GenBank/DDBJ databases">
        <title>An improved Amphimedon queenslandica hologenome assembly reveals how three proteobacterial symbionts can extend the metabolic phenotypic of their marine sponge host.</title>
        <authorList>
            <person name="Degnan B."/>
            <person name="Degnan S."/>
            <person name="Xiang X."/>
        </authorList>
    </citation>
    <scope>NUCLEOTIDE SEQUENCE</scope>
    <source>
        <strain evidence="7">AqS2</strain>
    </source>
</reference>
<evidence type="ECO:0000256" key="2">
    <source>
        <dbReference type="ARBA" id="ARBA00022980"/>
    </source>
</evidence>
<dbReference type="NCBIfam" id="TIGR00012">
    <property type="entry name" value="L29"/>
    <property type="match status" value="1"/>
</dbReference>
<comment type="caution">
    <text evidence="7">The sequence shown here is derived from an EMBL/GenBank/DDBJ whole genome shotgun (WGS) entry which is preliminary data.</text>
</comment>
<evidence type="ECO:0000256" key="3">
    <source>
        <dbReference type="ARBA" id="ARBA00023274"/>
    </source>
</evidence>
<dbReference type="Proteomes" id="UP000604381">
    <property type="component" value="Unassembled WGS sequence"/>
</dbReference>
<evidence type="ECO:0000313" key="8">
    <source>
        <dbReference type="Proteomes" id="UP000604381"/>
    </source>
</evidence>
<organism evidence="7 8">
    <name type="scientific">Candidatus Amphirhobacter heronislandensis</name>
    <dbReference type="NCBI Taxonomy" id="1732024"/>
    <lineage>
        <taxon>Bacteria</taxon>
        <taxon>Pseudomonadati</taxon>
        <taxon>Pseudomonadota</taxon>
        <taxon>Gammaproteobacteria</taxon>
        <taxon>Candidatus Tethybacterales</taxon>
        <taxon>Candidatus Tethybacteraceae</taxon>
        <taxon>Candidatus Amphirhobacter</taxon>
    </lineage>
</organism>
<comment type="similarity">
    <text evidence="1 5">Belongs to the universal ribosomal protein uL29 family.</text>
</comment>
<dbReference type="InterPro" id="IPR018254">
    <property type="entry name" value="Ribosomal_uL29_CS"/>
</dbReference>
<dbReference type="Pfam" id="PF00831">
    <property type="entry name" value="Ribosomal_L29"/>
    <property type="match status" value="1"/>
</dbReference>
<keyword evidence="8" id="KW-1185">Reference proteome</keyword>
<sequence length="87" mass="9327">MADMKELRAKEPAALRADLESMQRALFALRVGMANQAAAKTSNLGKLRREIAQVKTVMREKHGAAPAAAAEQAAAPAPAEQQQEKSE</sequence>
<keyword evidence="2 5" id="KW-0689">Ribosomal protein</keyword>
<evidence type="ECO:0000256" key="5">
    <source>
        <dbReference type="HAMAP-Rule" id="MF_00374"/>
    </source>
</evidence>
<gene>
    <name evidence="5 7" type="primary">rpmC</name>
    <name evidence="7" type="ORF">ISN26_05895</name>
</gene>
<evidence type="ECO:0000256" key="4">
    <source>
        <dbReference type="ARBA" id="ARBA00035204"/>
    </source>
</evidence>
<name>A0A930XWZ5_9GAMM</name>
<dbReference type="GO" id="GO:0006412">
    <property type="term" value="P:translation"/>
    <property type="evidence" value="ECO:0007669"/>
    <property type="project" value="UniProtKB-UniRule"/>
</dbReference>
<dbReference type="InterPro" id="IPR036049">
    <property type="entry name" value="Ribosomal_uL29_sf"/>
</dbReference>
<protein>
    <recommendedName>
        <fullName evidence="4 5">Large ribosomal subunit protein uL29</fullName>
    </recommendedName>
</protein>
<dbReference type="HAMAP" id="MF_00374">
    <property type="entry name" value="Ribosomal_uL29"/>
    <property type="match status" value="1"/>
</dbReference>
<dbReference type="AlphaFoldDB" id="A0A930XWZ5"/>
<evidence type="ECO:0000313" key="7">
    <source>
        <dbReference type="EMBL" id="MBF2735592.1"/>
    </source>
</evidence>
<keyword evidence="3 5" id="KW-0687">Ribonucleoprotein</keyword>
<proteinExistence type="inferred from homology"/>
<dbReference type="InterPro" id="IPR001854">
    <property type="entry name" value="Ribosomal_uL29"/>
</dbReference>
<evidence type="ECO:0000256" key="1">
    <source>
        <dbReference type="ARBA" id="ARBA00009254"/>
    </source>
</evidence>
<dbReference type="SUPFAM" id="SSF46561">
    <property type="entry name" value="Ribosomal protein L29 (L29p)"/>
    <property type="match status" value="1"/>
</dbReference>